<comment type="caution">
    <text evidence="1">The sequence shown here is derived from an EMBL/GenBank/DDBJ whole genome shotgun (WGS) entry which is preliminary data.</text>
</comment>
<organism evidence="1 2">
    <name type="scientific">Elysia crispata</name>
    <name type="common">lettuce slug</name>
    <dbReference type="NCBI Taxonomy" id="231223"/>
    <lineage>
        <taxon>Eukaryota</taxon>
        <taxon>Metazoa</taxon>
        <taxon>Spiralia</taxon>
        <taxon>Lophotrochozoa</taxon>
        <taxon>Mollusca</taxon>
        <taxon>Gastropoda</taxon>
        <taxon>Heterobranchia</taxon>
        <taxon>Euthyneura</taxon>
        <taxon>Panpulmonata</taxon>
        <taxon>Sacoglossa</taxon>
        <taxon>Placobranchoidea</taxon>
        <taxon>Plakobranchidae</taxon>
        <taxon>Elysia</taxon>
    </lineage>
</organism>
<dbReference type="EMBL" id="JAWDGP010001144">
    <property type="protein sequence ID" value="KAK3794072.1"/>
    <property type="molecule type" value="Genomic_DNA"/>
</dbReference>
<dbReference type="AlphaFoldDB" id="A0AAE1E4U4"/>
<sequence length="73" mass="7950">MKVINLKLVSGGWCPAEKLARTLQSNMAGSRAALTTNCNHWPGVVGGGDMMLILQGRYRLLDMGRCGKVQMED</sequence>
<reference evidence="1" key="1">
    <citation type="journal article" date="2023" name="G3 (Bethesda)">
        <title>A reference genome for the long-term kleptoplast-retaining sea slug Elysia crispata morphotype clarki.</title>
        <authorList>
            <person name="Eastman K.E."/>
            <person name="Pendleton A.L."/>
            <person name="Shaikh M.A."/>
            <person name="Suttiyut T."/>
            <person name="Ogas R."/>
            <person name="Tomko P."/>
            <person name="Gavelis G."/>
            <person name="Widhalm J.R."/>
            <person name="Wisecaver J.H."/>
        </authorList>
    </citation>
    <scope>NUCLEOTIDE SEQUENCE</scope>
    <source>
        <strain evidence="1">ECLA1</strain>
    </source>
</reference>
<accession>A0AAE1E4U4</accession>
<proteinExistence type="predicted"/>
<gene>
    <name evidence="1" type="ORF">RRG08_065672</name>
</gene>
<evidence type="ECO:0000313" key="1">
    <source>
        <dbReference type="EMBL" id="KAK3794072.1"/>
    </source>
</evidence>
<name>A0AAE1E4U4_9GAST</name>
<dbReference type="Proteomes" id="UP001283361">
    <property type="component" value="Unassembled WGS sequence"/>
</dbReference>
<evidence type="ECO:0000313" key="2">
    <source>
        <dbReference type="Proteomes" id="UP001283361"/>
    </source>
</evidence>
<keyword evidence="2" id="KW-1185">Reference proteome</keyword>
<protein>
    <submittedName>
        <fullName evidence="1">Uncharacterized protein</fullName>
    </submittedName>
</protein>